<dbReference type="AlphaFoldDB" id="A0A1I8A4X5"/>
<dbReference type="CDD" id="cd00403">
    <property type="entry name" value="Ribosomal_L1"/>
    <property type="match status" value="1"/>
</dbReference>
<accession>A0A1I8A4X5</accession>
<dbReference type="Proteomes" id="UP000095287">
    <property type="component" value="Unplaced"/>
</dbReference>
<reference evidence="3" key="1">
    <citation type="submission" date="2016-11" db="UniProtKB">
        <authorList>
            <consortium name="WormBaseParasite"/>
        </authorList>
    </citation>
    <scope>IDENTIFICATION</scope>
</reference>
<dbReference type="WBParaSite" id="L893_g32900.t1">
    <property type="protein sequence ID" value="L893_g32900.t1"/>
    <property type="gene ID" value="L893_g32900"/>
</dbReference>
<evidence type="ECO:0000313" key="3">
    <source>
        <dbReference type="WBParaSite" id="L893_g32900.t1"/>
    </source>
</evidence>
<dbReference type="InterPro" id="IPR023674">
    <property type="entry name" value="Ribosomal_uL1-like"/>
</dbReference>
<proteinExistence type="predicted"/>
<protein>
    <submittedName>
        <fullName evidence="3">Ribosomal l1 domain-containing protein</fullName>
    </submittedName>
</protein>
<feature type="compositionally biased region" description="Basic residues" evidence="1">
    <location>
        <begin position="392"/>
        <end position="411"/>
    </location>
</feature>
<name>A0A1I8A4X5_9BILA</name>
<dbReference type="InterPro" id="IPR028364">
    <property type="entry name" value="Ribosomal_uL1/biogenesis"/>
</dbReference>
<organism evidence="2 3">
    <name type="scientific">Steinernema glaseri</name>
    <dbReference type="NCBI Taxonomy" id="37863"/>
    <lineage>
        <taxon>Eukaryota</taxon>
        <taxon>Metazoa</taxon>
        <taxon>Ecdysozoa</taxon>
        <taxon>Nematoda</taxon>
        <taxon>Chromadorea</taxon>
        <taxon>Rhabditida</taxon>
        <taxon>Tylenchina</taxon>
        <taxon>Panagrolaimomorpha</taxon>
        <taxon>Strongyloidoidea</taxon>
        <taxon>Steinernematidae</taxon>
        <taxon>Steinernema</taxon>
    </lineage>
</organism>
<evidence type="ECO:0000313" key="2">
    <source>
        <dbReference type="Proteomes" id="UP000095287"/>
    </source>
</evidence>
<dbReference type="Gene3D" id="3.40.50.790">
    <property type="match status" value="1"/>
</dbReference>
<sequence>MARKGKAVKTAKATKKVDVVEIDDVKPDVADVKPSTLGEHEVVMAGDVVADVPQTLLSIKEQATKAIQALKDYKEQGKKKKKSLFPELDLGVFLLVVYKKPAMYNAAHNVRKLISLPQPDKSFENSSICLILPDLDKSDEAKKDSDVDAQARQWTVKLREEHNINKEISKVMTLRQVMRENSTPESKRKLADTYDIFLCDKRIHKSVCTFLGKSFNKARKVPIPVNLDKTLIPQIQDSYGKISMPVGACRTRVSLRFGNLKQPLDDLTTNIDEVVKKVVEYCPGGINNVRSMYVELPTGKPTLPIYVHMGSANEVKLQKAPKLRPSEVASETIECSTLPEGLGVQVRPNGKIRVVEEKTGKGVIYPTTRDEYQKRDDLKPKVNLKWMEKRRVEKQKKRQNRVKVMKSRKRTASAAGGQPSGKKAKKEEVKAEA</sequence>
<dbReference type="SUPFAM" id="SSF56808">
    <property type="entry name" value="Ribosomal protein L1"/>
    <property type="match status" value="1"/>
</dbReference>
<keyword evidence="2" id="KW-1185">Reference proteome</keyword>
<feature type="region of interest" description="Disordered" evidence="1">
    <location>
        <begin position="388"/>
        <end position="433"/>
    </location>
</feature>
<dbReference type="Pfam" id="PF00687">
    <property type="entry name" value="Ribosomal_L1"/>
    <property type="match status" value="1"/>
</dbReference>
<dbReference type="InterPro" id="IPR016095">
    <property type="entry name" value="Ribosomal_uL1_3-a/b-sand"/>
</dbReference>
<evidence type="ECO:0000256" key="1">
    <source>
        <dbReference type="SAM" id="MobiDB-lite"/>
    </source>
</evidence>